<keyword evidence="1" id="KW-1133">Transmembrane helix</keyword>
<keyword evidence="1" id="KW-0812">Transmembrane</keyword>
<dbReference type="Proteomes" id="UP000600071">
    <property type="component" value="Unassembled WGS sequence"/>
</dbReference>
<comment type="caution">
    <text evidence="2">The sequence shown here is derived from an EMBL/GenBank/DDBJ whole genome shotgun (WGS) entry which is preliminary data.</text>
</comment>
<evidence type="ECO:0000313" key="3">
    <source>
        <dbReference type="Proteomes" id="UP000600071"/>
    </source>
</evidence>
<accession>A0A832ZTE7</accession>
<dbReference type="EMBL" id="DQVR01000076">
    <property type="protein sequence ID" value="HIQ24096.1"/>
    <property type="molecule type" value="Genomic_DNA"/>
</dbReference>
<name>A0A832ZTE7_9CREN</name>
<proteinExistence type="predicted"/>
<sequence>MIAYAYSGMLPPSATISFIQGITLLVIVATLILSSLDILPSLRRVLVLFIAVFHLTYIRTYTATYDLQLVVKPLFDVFIDRGGRASAMLDLAQIAIASMLVDFVYTRYMHSKNKEKNINP</sequence>
<evidence type="ECO:0000313" key="2">
    <source>
        <dbReference type="EMBL" id="HIQ24096.1"/>
    </source>
</evidence>
<organism evidence="2 3">
    <name type="scientific">Pyrodictium delaneyi</name>
    <dbReference type="NCBI Taxonomy" id="1273541"/>
    <lineage>
        <taxon>Archaea</taxon>
        <taxon>Thermoproteota</taxon>
        <taxon>Thermoprotei</taxon>
        <taxon>Desulfurococcales</taxon>
        <taxon>Pyrodictiaceae</taxon>
        <taxon>Pyrodictium</taxon>
    </lineage>
</organism>
<evidence type="ECO:0000256" key="1">
    <source>
        <dbReference type="SAM" id="Phobius"/>
    </source>
</evidence>
<feature type="transmembrane region" description="Helical" evidence="1">
    <location>
        <begin position="45"/>
        <end position="65"/>
    </location>
</feature>
<feature type="transmembrane region" description="Helical" evidence="1">
    <location>
        <begin position="14"/>
        <end position="33"/>
    </location>
</feature>
<feature type="transmembrane region" description="Helical" evidence="1">
    <location>
        <begin position="85"/>
        <end position="105"/>
    </location>
</feature>
<keyword evidence="1" id="KW-0472">Membrane</keyword>
<protein>
    <submittedName>
        <fullName evidence="2">Uncharacterized protein</fullName>
    </submittedName>
</protein>
<reference evidence="2" key="1">
    <citation type="journal article" date="2020" name="ISME J.">
        <title>Gammaproteobacteria mediating utilization of methyl-, sulfur- and petroleum organic compounds in deep ocean hydrothermal plumes.</title>
        <authorList>
            <person name="Zhou Z."/>
            <person name="Liu Y."/>
            <person name="Pan J."/>
            <person name="Cron B.R."/>
            <person name="Toner B.M."/>
            <person name="Anantharaman K."/>
            <person name="Breier J.A."/>
            <person name="Dick G.J."/>
            <person name="Li M."/>
        </authorList>
    </citation>
    <scope>NUCLEOTIDE SEQUENCE</scope>
    <source>
        <strain evidence="2">SZUA-1523</strain>
    </source>
</reference>
<gene>
    <name evidence="2" type="ORF">EYH50_03510</name>
</gene>
<dbReference type="AlphaFoldDB" id="A0A832ZTE7"/>